<dbReference type="GeneID" id="5234260"/>
<dbReference type="InParanoid" id="A5DWB0"/>
<keyword evidence="3" id="KW-1185">Reference proteome</keyword>
<dbReference type="OrthoDB" id="331544at2759"/>
<dbReference type="Pfam" id="PF16363">
    <property type="entry name" value="GDP_Man_Dehyd"/>
    <property type="match status" value="1"/>
</dbReference>
<feature type="domain" description="NAD(P)-binding" evidence="1">
    <location>
        <begin position="10"/>
        <end position="314"/>
    </location>
</feature>
<proteinExistence type="predicted"/>
<dbReference type="PANTHER" id="PTHR43000">
    <property type="entry name" value="DTDP-D-GLUCOSE 4,6-DEHYDRATASE-RELATED"/>
    <property type="match status" value="1"/>
</dbReference>
<dbReference type="OMA" id="KLIPLMC"/>
<gene>
    <name evidence="2" type="ORF">LELG_01646</name>
</gene>
<evidence type="ECO:0000313" key="3">
    <source>
        <dbReference type="Proteomes" id="UP000001996"/>
    </source>
</evidence>
<dbReference type="SUPFAM" id="SSF51735">
    <property type="entry name" value="NAD(P)-binding Rossmann-fold domains"/>
    <property type="match status" value="1"/>
</dbReference>
<organism evidence="2 3">
    <name type="scientific">Lodderomyces elongisporus (strain ATCC 11503 / CBS 2605 / JCM 1781 / NBRC 1676 / NRRL YB-4239)</name>
    <name type="common">Yeast</name>
    <name type="synonym">Saccharomyces elongisporus</name>
    <dbReference type="NCBI Taxonomy" id="379508"/>
    <lineage>
        <taxon>Eukaryota</taxon>
        <taxon>Fungi</taxon>
        <taxon>Dikarya</taxon>
        <taxon>Ascomycota</taxon>
        <taxon>Saccharomycotina</taxon>
        <taxon>Pichiomycetes</taxon>
        <taxon>Debaryomycetaceae</taxon>
        <taxon>Candida/Lodderomyces clade</taxon>
        <taxon>Lodderomyces</taxon>
    </lineage>
</organism>
<name>A5DWB0_LODEL</name>
<reference evidence="2 3" key="1">
    <citation type="journal article" date="2009" name="Nature">
        <title>Evolution of pathogenicity and sexual reproduction in eight Candida genomes.</title>
        <authorList>
            <person name="Butler G."/>
            <person name="Rasmussen M.D."/>
            <person name="Lin M.F."/>
            <person name="Santos M.A."/>
            <person name="Sakthikumar S."/>
            <person name="Munro C.A."/>
            <person name="Rheinbay E."/>
            <person name="Grabherr M."/>
            <person name="Forche A."/>
            <person name="Reedy J.L."/>
            <person name="Agrafioti I."/>
            <person name="Arnaud M.B."/>
            <person name="Bates S."/>
            <person name="Brown A.J."/>
            <person name="Brunke S."/>
            <person name="Costanzo M.C."/>
            <person name="Fitzpatrick D.A."/>
            <person name="de Groot P.W."/>
            <person name="Harris D."/>
            <person name="Hoyer L.L."/>
            <person name="Hube B."/>
            <person name="Klis F.M."/>
            <person name="Kodira C."/>
            <person name="Lennard N."/>
            <person name="Logue M.E."/>
            <person name="Martin R."/>
            <person name="Neiman A.M."/>
            <person name="Nikolaou E."/>
            <person name="Quail M.A."/>
            <person name="Quinn J."/>
            <person name="Santos M.C."/>
            <person name="Schmitzberger F.F."/>
            <person name="Sherlock G."/>
            <person name="Shah P."/>
            <person name="Silverstein K.A."/>
            <person name="Skrzypek M.S."/>
            <person name="Soll D."/>
            <person name="Staggs R."/>
            <person name="Stansfield I."/>
            <person name="Stumpf M.P."/>
            <person name="Sudbery P.E."/>
            <person name="Srikantha T."/>
            <person name="Zeng Q."/>
            <person name="Berman J."/>
            <person name="Berriman M."/>
            <person name="Heitman J."/>
            <person name="Gow N.A."/>
            <person name="Lorenz M.C."/>
            <person name="Birren B.W."/>
            <person name="Kellis M."/>
            <person name="Cuomo C.A."/>
        </authorList>
    </citation>
    <scope>NUCLEOTIDE SEQUENCE [LARGE SCALE GENOMIC DNA]</scope>
    <source>
        <strain evidence="3">ATCC 11503 / BCRC 21390 / CBS 2605 / JCM 1781 / NBRC 1676 / NRRL YB-4239</strain>
    </source>
</reference>
<dbReference type="KEGG" id="lel:PVL30_001618"/>
<protein>
    <recommendedName>
        <fullName evidence="1">NAD(P)-binding domain-containing protein</fullName>
    </recommendedName>
</protein>
<evidence type="ECO:0000313" key="2">
    <source>
        <dbReference type="EMBL" id="EDK43468.1"/>
    </source>
</evidence>
<dbReference type="FunFam" id="3.40.50.720:FF:000304">
    <property type="entry name" value="UDP-glucose 4,6-dehydratase"/>
    <property type="match status" value="1"/>
</dbReference>
<dbReference type="STRING" id="379508.A5DWB0"/>
<dbReference type="VEuPathDB" id="FungiDB:LELG_01646"/>
<accession>A5DWB0</accession>
<dbReference type="HOGENOM" id="CLU_007383_1_14_1"/>
<dbReference type="GO" id="GO:0009225">
    <property type="term" value="P:nucleotide-sugar metabolic process"/>
    <property type="evidence" value="ECO:0007669"/>
    <property type="project" value="UniProtKB-ARBA"/>
</dbReference>
<evidence type="ECO:0000259" key="1">
    <source>
        <dbReference type="Pfam" id="PF16363"/>
    </source>
</evidence>
<dbReference type="InterPro" id="IPR016040">
    <property type="entry name" value="NAD(P)-bd_dom"/>
</dbReference>
<dbReference type="InterPro" id="IPR036291">
    <property type="entry name" value="NAD(P)-bd_dom_sf"/>
</dbReference>
<dbReference type="eggNOG" id="KOG0747">
    <property type="taxonomic scope" value="Eukaryota"/>
</dbReference>
<dbReference type="AlphaFoldDB" id="A5DWB0"/>
<dbReference type="Proteomes" id="UP000001996">
    <property type="component" value="Unassembled WGS sequence"/>
</dbReference>
<dbReference type="Gene3D" id="3.40.50.720">
    <property type="entry name" value="NAD(P)-binding Rossmann-like Domain"/>
    <property type="match status" value="1"/>
</dbReference>
<dbReference type="EMBL" id="CH981525">
    <property type="protein sequence ID" value="EDK43468.1"/>
    <property type="molecule type" value="Genomic_DNA"/>
</dbReference>
<sequence>MDLFHDKKVLVTGGAGFIGTCLLQHFLSKYPHIYFVCVDKLNYASNVEEIKRFSKSFKNFRFCHLDLSQDLQEVINLVRDFGITDIINLAAESSVDRSFLDPVLFTKNNVIATQNLLECLRLLLPQINYFLHMSTDEVYGETQVATEESALNPTNPYSASKALADLLIQAYKQSFQLPITIIRPNNVFGPNQFPEKLIPLVMQCGQTGKKVPIHGTGKNKRLFLYISDLLDAIEMLFFEHRVESVGEIYNVGHSEASLIENREVVHQINEIFGFSVDIEYVRDRKYNDKFYSMNTSKIYSLGWTPKVSLRRGLQLIKESQSYGNAKQE</sequence>
<dbReference type="Gene3D" id="3.90.25.10">
    <property type="entry name" value="UDP-galactose 4-epimerase, domain 1"/>
    <property type="match status" value="1"/>
</dbReference>